<organism evidence="9 10">
    <name type="scientific">Oceaniferula flava</name>
    <dbReference type="NCBI Taxonomy" id="2800421"/>
    <lineage>
        <taxon>Bacteria</taxon>
        <taxon>Pseudomonadati</taxon>
        <taxon>Verrucomicrobiota</taxon>
        <taxon>Verrucomicrobiia</taxon>
        <taxon>Verrucomicrobiales</taxon>
        <taxon>Verrucomicrobiaceae</taxon>
        <taxon>Oceaniferula</taxon>
    </lineage>
</organism>
<dbReference type="AlphaFoldDB" id="A0AAE2SDG3"/>
<dbReference type="PANTHER" id="PTHR45953:SF1">
    <property type="entry name" value="IDURONATE 2-SULFATASE"/>
    <property type="match status" value="1"/>
</dbReference>
<gene>
    <name evidence="9" type="ORF">JIN83_14475</name>
</gene>
<evidence type="ECO:0000256" key="1">
    <source>
        <dbReference type="ARBA" id="ARBA00001913"/>
    </source>
</evidence>
<dbReference type="CDD" id="cd16030">
    <property type="entry name" value="iduronate-2-sulfatase"/>
    <property type="match status" value="1"/>
</dbReference>
<proteinExistence type="inferred from homology"/>
<evidence type="ECO:0000256" key="6">
    <source>
        <dbReference type="ARBA" id="ARBA00022837"/>
    </source>
</evidence>
<comment type="cofactor">
    <cofactor evidence="1">
        <name>Ca(2+)</name>
        <dbReference type="ChEBI" id="CHEBI:29108"/>
    </cofactor>
</comment>
<evidence type="ECO:0000259" key="8">
    <source>
        <dbReference type="Pfam" id="PF00884"/>
    </source>
</evidence>
<sequence>MRFTSPLKRLVTSLFFLAPLTLSAEQKANILFICVDDLRPELGCYGKEHMYTPNIDRLAAQGRLFSRHYVQVPTCGASRAALLTGRYPRTGADLGNGAISAAHKRAQSTTTLPQTFRDNGYTTISIGKVSHHPGGLMGKEWNDPSKVEMPGAWDQHLMPSGEWKTPQRAMHGLAHGVPRSRGKSPAIEIEEGPDTLYPDGLITNTALEHISQLAKQEKPWLLAVGLIKPHLPFTAPKQYWDLYEGKDLPPVQHPEKPERSLTWSKSGEFLGGYSHEEKDPREDTAYAAHVRRHYYASVSYVDAQVGKILNALEQSGQKDHTIVVLWGDHGWNLGERRIWGKHNLYEEALHSPLIIRSPEMKQAGTAADAITETIDIFPTLCELTGVVKPNTLDGASLAPQLKVATAESDGIARSFWKGSQSLRTDRYRLTRQTSKSKATDYNLFRFPETETPNSEQTQKVAAQLESQFFTP</sequence>
<comment type="similarity">
    <text evidence="2">Belongs to the sulfatase family.</text>
</comment>
<dbReference type="PANTHER" id="PTHR45953">
    <property type="entry name" value="IDURONATE 2-SULFATASE"/>
    <property type="match status" value="1"/>
</dbReference>
<feature type="chain" id="PRO_5042263913" evidence="7">
    <location>
        <begin position="25"/>
        <end position="471"/>
    </location>
</feature>
<dbReference type="InterPro" id="IPR035874">
    <property type="entry name" value="IDS"/>
</dbReference>
<evidence type="ECO:0000256" key="7">
    <source>
        <dbReference type="SAM" id="SignalP"/>
    </source>
</evidence>
<keyword evidence="5" id="KW-0378">Hydrolase</keyword>
<feature type="domain" description="Sulfatase N-terminal" evidence="8">
    <location>
        <begin position="29"/>
        <end position="386"/>
    </location>
</feature>
<dbReference type="GO" id="GO:0005737">
    <property type="term" value="C:cytoplasm"/>
    <property type="evidence" value="ECO:0007669"/>
    <property type="project" value="TreeGrafter"/>
</dbReference>
<evidence type="ECO:0000313" key="9">
    <source>
        <dbReference type="EMBL" id="MBK1856175.1"/>
    </source>
</evidence>
<dbReference type="RefSeq" id="WP_309490789.1">
    <property type="nucleotide sequence ID" value="NZ_JAENIG010000010.1"/>
</dbReference>
<evidence type="ECO:0000256" key="5">
    <source>
        <dbReference type="ARBA" id="ARBA00022801"/>
    </source>
</evidence>
<protein>
    <submittedName>
        <fullName evidence="9">Sulfatase</fullName>
    </submittedName>
</protein>
<keyword evidence="6" id="KW-0106">Calcium</keyword>
<dbReference type="GO" id="GO:0004423">
    <property type="term" value="F:iduronate-2-sulfatase activity"/>
    <property type="evidence" value="ECO:0007669"/>
    <property type="project" value="InterPro"/>
</dbReference>
<name>A0AAE2SDG3_9BACT</name>
<keyword evidence="3" id="KW-0479">Metal-binding</keyword>
<dbReference type="Proteomes" id="UP000634206">
    <property type="component" value="Unassembled WGS sequence"/>
</dbReference>
<dbReference type="Pfam" id="PF00884">
    <property type="entry name" value="Sulfatase"/>
    <property type="match status" value="1"/>
</dbReference>
<evidence type="ECO:0000256" key="3">
    <source>
        <dbReference type="ARBA" id="ARBA00022723"/>
    </source>
</evidence>
<dbReference type="GO" id="GO:0046872">
    <property type="term" value="F:metal ion binding"/>
    <property type="evidence" value="ECO:0007669"/>
    <property type="project" value="UniProtKB-KW"/>
</dbReference>
<keyword evidence="4 7" id="KW-0732">Signal</keyword>
<evidence type="ECO:0000256" key="4">
    <source>
        <dbReference type="ARBA" id="ARBA00022729"/>
    </source>
</evidence>
<evidence type="ECO:0000313" key="10">
    <source>
        <dbReference type="Proteomes" id="UP000634206"/>
    </source>
</evidence>
<feature type="signal peptide" evidence="7">
    <location>
        <begin position="1"/>
        <end position="24"/>
    </location>
</feature>
<accession>A0AAE2SDG3</accession>
<dbReference type="EMBL" id="JAENIG010000010">
    <property type="protein sequence ID" value="MBK1856175.1"/>
    <property type="molecule type" value="Genomic_DNA"/>
</dbReference>
<reference evidence="9" key="1">
    <citation type="submission" date="2021-01" db="EMBL/GenBank/DDBJ databases">
        <title>Modified the classification status of verrucomicrobia.</title>
        <authorList>
            <person name="Feng X."/>
        </authorList>
    </citation>
    <scope>NUCLEOTIDE SEQUENCE</scope>
    <source>
        <strain evidence="9">5K15</strain>
    </source>
</reference>
<dbReference type="SUPFAM" id="SSF53649">
    <property type="entry name" value="Alkaline phosphatase-like"/>
    <property type="match status" value="1"/>
</dbReference>
<evidence type="ECO:0000256" key="2">
    <source>
        <dbReference type="ARBA" id="ARBA00008779"/>
    </source>
</evidence>
<comment type="caution">
    <text evidence="9">The sequence shown here is derived from an EMBL/GenBank/DDBJ whole genome shotgun (WGS) entry which is preliminary data.</text>
</comment>
<keyword evidence="10" id="KW-1185">Reference proteome</keyword>
<dbReference type="InterPro" id="IPR000917">
    <property type="entry name" value="Sulfatase_N"/>
</dbReference>
<dbReference type="Gene3D" id="3.40.720.10">
    <property type="entry name" value="Alkaline Phosphatase, subunit A"/>
    <property type="match status" value="1"/>
</dbReference>
<dbReference type="InterPro" id="IPR017850">
    <property type="entry name" value="Alkaline_phosphatase_core_sf"/>
</dbReference>